<dbReference type="Proteomes" id="UP000827892">
    <property type="component" value="Chromosome II"/>
</dbReference>
<dbReference type="KEGG" id="cbr:CBG_11188"/>
<evidence type="ECO:0000313" key="2">
    <source>
        <dbReference type="EMBL" id="ULU05050.1"/>
    </source>
</evidence>
<reference evidence="2 3" key="1">
    <citation type="submission" date="2022-05" db="EMBL/GenBank/DDBJ databases">
        <title>Chromosome-level reference genomes for two strains of Caenorhabditis briggsae: an improved platform for comparative genomics.</title>
        <authorList>
            <person name="Stevens L."/>
            <person name="Andersen E.C."/>
        </authorList>
    </citation>
    <scope>NUCLEOTIDE SEQUENCE [LARGE SCALE GENOMIC DNA]</scope>
    <source>
        <strain evidence="2">QX1410_ONT</strain>
        <tissue evidence="2">Whole-organism</tissue>
    </source>
</reference>
<name>A0AAE9DI07_CAEBR</name>
<organism evidence="2 3">
    <name type="scientific">Caenorhabditis briggsae</name>
    <dbReference type="NCBI Taxonomy" id="6238"/>
    <lineage>
        <taxon>Eukaryota</taxon>
        <taxon>Metazoa</taxon>
        <taxon>Ecdysozoa</taxon>
        <taxon>Nematoda</taxon>
        <taxon>Chromadorea</taxon>
        <taxon>Rhabditida</taxon>
        <taxon>Rhabditina</taxon>
        <taxon>Rhabditomorpha</taxon>
        <taxon>Rhabditoidea</taxon>
        <taxon>Rhabditidae</taxon>
        <taxon>Peloderinae</taxon>
        <taxon>Caenorhabditis</taxon>
    </lineage>
</organism>
<feature type="signal peptide" evidence="1">
    <location>
        <begin position="1"/>
        <end position="19"/>
    </location>
</feature>
<proteinExistence type="predicted"/>
<dbReference type="OMA" id="GNPKGWA"/>
<keyword evidence="1" id="KW-0732">Signal</keyword>
<evidence type="ECO:0000256" key="1">
    <source>
        <dbReference type="SAM" id="SignalP"/>
    </source>
</evidence>
<dbReference type="AlphaFoldDB" id="A0AAE9DI07"/>
<evidence type="ECO:0000313" key="3">
    <source>
        <dbReference type="Proteomes" id="UP000827892"/>
    </source>
</evidence>
<sequence>MNYIILTNVLIFLISSAKGVHYTAEIEKSVSESTTVLNLFPDEKSWKSATITSEKQIYIESHFSKASYDRDCEHETKLIPVYYYPGETIRIECFVCNIALSFNGSPKGWAKVRNIDDFMEKGEKFGSNDGPDIEVVQNAEFLEDEKVFAPNGTLGEPYYYQENGFLVIENANALSQGSYFCYDEDSIASQRHFHILLPLVPVVHVARDYIKDIEEISGGCSDSARSYPDHFWLLNNTAEPFDDQDTCFNRYGFDDWSCYDNRKSIRTPGCENPASQCKSQLSFPTLPSEIPISMSLRWEPWKDCEQRTQTREGHCFITLDREILGSDALTDRWKWLEKLNRMNNHIAFREGIPIFSALLASWLYKAEQLDSCRDMELGGNIDGYDDFFKNVFSSIFSNMTVELETPQNAFKYCFKFEKTFGKYNSLLGTHAIDQQAC</sequence>
<accession>A0AAE9DI07</accession>
<protein>
    <submittedName>
        <fullName evidence="2">Uncharacterized protein</fullName>
    </submittedName>
</protein>
<gene>
    <name evidence="2" type="ORF">L3Y34_017648</name>
</gene>
<feature type="chain" id="PRO_5042123932" evidence="1">
    <location>
        <begin position="20"/>
        <end position="437"/>
    </location>
</feature>
<dbReference type="EMBL" id="CP090892">
    <property type="protein sequence ID" value="ULU05050.1"/>
    <property type="molecule type" value="Genomic_DNA"/>
</dbReference>